<evidence type="ECO:0000313" key="2">
    <source>
        <dbReference type="EMBL" id="OHA73176.1"/>
    </source>
</evidence>
<dbReference type="Pfam" id="PF04350">
    <property type="entry name" value="PilO"/>
    <property type="match status" value="1"/>
</dbReference>
<dbReference type="STRING" id="1802461.A3B24_00830"/>
<dbReference type="GO" id="GO:0043683">
    <property type="term" value="P:type IV pilus assembly"/>
    <property type="evidence" value="ECO:0007669"/>
    <property type="project" value="InterPro"/>
</dbReference>
<keyword evidence="1" id="KW-0812">Transmembrane</keyword>
<reference evidence="2 3" key="1">
    <citation type="journal article" date="2016" name="Nat. Commun.">
        <title>Thousands of microbial genomes shed light on interconnected biogeochemical processes in an aquifer system.</title>
        <authorList>
            <person name="Anantharaman K."/>
            <person name="Brown C.T."/>
            <person name="Hug L.A."/>
            <person name="Sharon I."/>
            <person name="Castelle C.J."/>
            <person name="Probst A.J."/>
            <person name="Thomas B.C."/>
            <person name="Singh A."/>
            <person name="Wilkins M.J."/>
            <person name="Karaoz U."/>
            <person name="Brodie E.L."/>
            <person name="Williams K.H."/>
            <person name="Hubbard S.S."/>
            <person name="Banfield J.F."/>
        </authorList>
    </citation>
    <scope>NUCLEOTIDE SEQUENCE [LARGE SCALE GENOMIC DNA]</scope>
</reference>
<evidence type="ECO:0000256" key="1">
    <source>
        <dbReference type="SAM" id="Phobius"/>
    </source>
</evidence>
<accession>A0A1G2RK15</accession>
<dbReference type="GO" id="GO:0043107">
    <property type="term" value="P:type IV pilus-dependent motility"/>
    <property type="evidence" value="ECO:0007669"/>
    <property type="project" value="InterPro"/>
</dbReference>
<evidence type="ECO:0008006" key="4">
    <source>
        <dbReference type="Google" id="ProtNLM"/>
    </source>
</evidence>
<dbReference type="Proteomes" id="UP000176917">
    <property type="component" value="Unassembled WGS sequence"/>
</dbReference>
<feature type="transmembrane region" description="Helical" evidence="1">
    <location>
        <begin position="6"/>
        <end position="26"/>
    </location>
</feature>
<keyword evidence="1" id="KW-1133">Transmembrane helix</keyword>
<gene>
    <name evidence="2" type="ORF">A3B24_00830</name>
</gene>
<dbReference type="AlphaFoldDB" id="A0A1G2RK15"/>
<dbReference type="InterPro" id="IPR007445">
    <property type="entry name" value="PilO"/>
</dbReference>
<organism evidence="2 3">
    <name type="scientific">Candidatus Wildermuthbacteria bacterium RIFCSPLOWO2_01_FULL_48_16</name>
    <dbReference type="NCBI Taxonomy" id="1802461"/>
    <lineage>
        <taxon>Bacteria</taxon>
        <taxon>Candidatus Wildermuthiibacteriota</taxon>
    </lineage>
</organism>
<evidence type="ECO:0000313" key="3">
    <source>
        <dbReference type="Proteomes" id="UP000176917"/>
    </source>
</evidence>
<dbReference type="InterPro" id="IPR014717">
    <property type="entry name" value="Transl_elong_EF1B/ribsomal_bS6"/>
</dbReference>
<protein>
    <recommendedName>
        <fullName evidence="4">Pilus assembly protein PilO</fullName>
    </recommendedName>
</protein>
<proteinExistence type="predicted"/>
<sequence>MKSPFVVIGIFALAVIVLLLWTWPAYQEFSLARNALNAAETETQNREAYFAKLGSLEKELQQYPTELSHLDSAFPSAPNLPSLYDTLQDIAASSGLIVTAVSSNVAEDSSPKEVEVNVTADGAYEGLKEFLRRVQQSSRAMNVTSLEFATPREGTRFEFHIHISAYSL</sequence>
<comment type="caution">
    <text evidence="2">The sequence shown here is derived from an EMBL/GenBank/DDBJ whole genome shotgun (WGS) entry which is preliminary data.</text>
</comment>
<name>A0A1G2RK15_9BACT</name>
<dbReference type="Gene3D" id="3.30.70.60">
    <property type="match status" value="1"/>
</dbReference>
<keyword evidence="1" id="KW-0472">Membrane</keyword>
<dbReference type="EMBL" id="MHUG01000015">
    <property type="protein sequence ID" value="OHA73176.1"/>
    <property type="molecule type" value="Genomic_DNA"/>
</dbReference>